<feature type="compositionally biased region" description="Basic residues" evidence="1">
    <location>
        <begin position="52"/>
        <end position="64"/>
    </location>
</feature>
<evidence type="ECO:0000256" key="1">
    <source>
        <dbReference type="SAM" id="MobiDB-lite"/>
    </source>
</evidence>
<gene>
    <name evidence="2" type="ORF">FCL40_07050</name>
</gene>
<name>A0A4U1BGR1_9GAMM</name>
<evidence type="ECO:0000313" key="3">
    <source>
        <dbReference type="Proteomes" id="UP000305674"/>
    </source>
</evidence>
<protein>
    <submittedName>
        <fullName evidence="2">Uncharacterized protein</fullName>
    </submittedName>
</protein>
<dbReference type="OrthoDB" id="6402814at2"/>
<keyword evidence="3" id="KW-1185">Reference proteome</keyword>
<feature type="region of interest" description="Disordered" evidence="1">
    <location>
        <begin position="42"/>
        <end position="64"/>
    </location>
</feature>
<evidence type="ECO:0000313" key="2">
    <source>
        <dbReference type="EMBL" id="TKB49902.1"/>
    </source>
</evidence>
<dbReference type="RefSeq" id="WP_136852451.1">
    <property type="nucleotide sequence ID" value="NZ_SWCI01000003.1"/>
</dbReference>
<organism evidence="2 3">
    <name type="scientific">Ferrimonas sediminicola</name>
    <dbReference type="NCBI Taxonomy" id="2569538"/>
    <lineage>
        <taxon>Bacteria</taxon>
        <taxon>Pseudomonadati</taxon>
        <taxon>Pseudomonadota</taxon>
        <taxon>Gammaproteobacteria</taxon>
        <taxon>Alteromonadales</taxon>
        <taxon>Ferrimonadaceae</taxon>
        <taxon>Ferrimonas</taxon>
    </lineage>
</organism>
<proteinExistence type="predicted"/>
<dbReference type="Proteomes" id="UP000305674">
    <property type="component" value="Unassembled WGS sequence"/>
</dbReference>
<comment type="caution">
    <text evidence="2">The sequence shown here is derived from an EMBL/GenBank/DDBJ whole genome shotgun (WGS) entry which is preliminary data.</text>
</comment>
<sequence length="64" mass="6862">MGCQSLPMQLLRMVVVLAIVLFAVNRCDPLLEAFASQSMGSGCHSTGGSGHHATHHHNHRVSPE</sequence>
<dbReference type="AlphaFoldDB" id="A0A4U1BGR1"/>
<reference evidence="2 3" key="1">
    <citation type="submission" date="2019-04" db="EMBL/GenBank/DDBJ databases">
        <authorList>
            <person name="Hwang J.C."/>
        </authorList>
    </citation>
    <scope>NUCLEOTIDE SEQUENCE [LARGE SCALE GENOMIC DNA]</scope>
    <source>
        <strain evidence="2 3">IMCC35001</strain>
    </source>
</reference>
<accession>A0A4U1BGR1</accession>
<dbReference type="EMBL" id="SWCI01000003">
    <property type="protein sequence ID" value="TKB49902.1"/>
    <property type="molecule type" value="Genomic_DNA"/>
</dbReference>